<dbReference type="PROSITE" id="PS00713">
    <property type="entry name" value="NA_DICARBOXYL_SYMP_1"/>
    <property type="match status" value="1"/>
</dbReference>
<evidence type="ECO:0000256" key="6">
    <source>
        <dbReference type="ARBA" id="ARBA00023136"/>
    </source>
</evidence>
<organism evidence="8 9">
    <name type="scientific">Clostridium tepidiprofundi DSM 19306</name>
    <dbReference type="NCBI Taxonomy" id="1121338"/>
    <lineage>
        <taxon>Bacteria</taxon>
        <taxon>Bacillati</taxon>
        <taxon>Bacillota</taxon>
        <taxon>Clostridia</taxon>
        <taxon>Eubacteriales</taxon>
        <taxon>Clostridiaceae</taxon>
        <taxon>Clostridium</taxon>
    </lineage>
</organism>
<feature type="transmembrane region" description="Helical" evidence="7">
    <location>
        <begin position="42"/>
        <end position="68"/>
    </location>
</feature>
<evidence type="ECO:0000256" key="4">
    <source>
        <dbReference type="ARBA" id="ARBA00022847"/>
    </source>
</evidence>
<dbReference type="PANTHER" id="PTHR42865:SF2">
    <property type="entry name" value="PROTON:GLUTAMATE SYMPORTER DAACS FAMILY"/>
    <property type="match status" value="1"/>
</dbReference>
<dbReference type="GO" id="GO:0005886">
    <property type="term" value="C:plasma membrane"/>
    <property type="evidence" value="ECO:0007669"/>
    <property type="project" value="TreeGrafter"/>
</dbReference>
<dbReference type="InterPro" id="IPR001991">
    <property type="entry name" value="Na-dicarboxylate_symporter"/>
</dbReference>
<dbReference type="EMBL" id="LTBA01000003">
    <property type="protein sequence ID" value="KYH35447.1"/>
    <property type="molecule type" value="Genomic_DNA"/>
</dbReference>
<evidence type="ECO:0000256" key="3">
    <source>
        <dbReference type="ARBA" id="ARBA00022692"/>
    </source>
</evidence>
<evidence type="ECO:0000256" key="7">
    <source>
        <dbReference type="SAM" id="Phobius"/>
    </source>
</evidence>
<dbReference type="SUPFAM" id="SSF118215">
    <property type="entry name" value="Proton glutamate symport protein"/>
    <property type="match status" value="1"/>
</dbReference>
<keyword evidence="2" id="KW-0813">Transport</keyword>
<gene>
    <name evidence="8" type="primary">gltP_1</name>
    <name evidence="8" type="ORF">CLTEP_06230</name>
</gene>
<reference evidence="8 9" key="1">
    <citation type="submission" date="2016-02" db="EMBL/GenBank/DDBJ databases">
        <title>Genome sequence of Clostridium tepidiprofundi DSM 19306.</title>
        <authorList>
            <person name="Poehlein A."/>
            <person name="Daniel R."/>
        </authorList>
    </citation>
    <scope>NUCLEOTIDE SEQUENCE [LARGE SCALE GENOMIC DNA]</scope>
    <source>
        <strain evidence="8 9">DSM 19306</strain>
    </source>
</reference>
<dbReference type="InterPro" id="IPR018107">
    <property type="entry name" value="Na-dicarboxylate_symporter_CS"/>
</dbReference>
<dbReference type="GO" id="GO:0006835">
    <property type="term" value="P:dicarboxylic acid transport"/>
    <property type="evidence" value="ECO:0007669"/>
    <property type="project" value="TreeGrafter"/>
</dbReference>
<name>A0A151B723_9CLOT</name>
<feature type="transmembrane region" description="Helical" evidence="7">
    <location>
        <begin position="12"/>
        <end position="30"/>
    </location>
</feature>
<keyword evidence="4" id="KW-0769">Symport</keyword>
<evidence type="ECO:0000313" key="8">
    <source>
        <dbReference type="EMBL" id="KYH35447.1"/>
    </source>
</evidence>
<feature type="transmembrane region" description="Helical" evidence="7">
    <location>
        <begin position="80"/>
        <end position="101"/>
    </location>
</feature>
<dbReference type="InterPro" id="IPR036458">
    <property type="entry name" value="Na:dicarbo_symporter_sf"/>
</dbReference>
<accession>A0A151B723</accession>
<keyword evidence="9" id="KW-1185">Reference proteome</keyword>
<dbReference type="Proteomes" id="UP000075531">
    <property type="component" value="Unassembled WGS sequence"/>
</dbReference>
<keyword evidence="5 7" id="KW-1133">Transmembrane helix</keyword>
<feature type="transmembrane region" description="Helical" evidence="7">
    <location>
        <begin position="224"/>
        <end position="246"/>
    </location>
</feature>
<dbReference type="PRINTS" id="PR00173">
    <property type="entry name" value="EDTRNSPORT"/>
</dbReference>
<feature type="transmembrane region" description="Helical" evidence="7">
    <location>
        <begin position="309"/>
        <end position="325"/>
    </location>
</feature>
<dbReference type="GO" id="GO:0015293">
    <property type="term" value="F:symporter activity"/>
    <property type="evidence" value="ECO:0007669"/>
    <property type="project" value="UniProtKB-KW"/>
</dbReference>
<keyword evidence="3 7" id="KW-0812">Transmembrane</keyword>
<sequence length="404" mass="43251">MKKGKILFENLGTWIIVAMFLGIIVGGVMGKNASIFAPLGDIFMTLLKMVVIPLVTFSIITGAASIGNSKSAGKIGIATFVYYLSTTAVAVVVALILGQLFKPGTGLPMEQIKSIFSNEYANKGTVPGFWETIKGIIPANPIASLVQGNILQILFFSLFFGFGIASLKEEQKELLTKVFNAITDALIFVIMKIMYIAPIGVFALMADAVGTFGYNILGLLVKLLVIYVIGLLLQAFGVYSLALKLFSKTPVKKFFSKIYKVQLFALSTSSSMATLPINMETCEEELNVSKETTSFVLPLGATINMDGNAIYYALVACFFAQMFGIKLGMAQYLAIIFTATVGSIGQAGVPGPSLLVVAVLLSANIPIVGLPLLFGVDRLFDMMRTAVNVTGDASCAVIVDRLKE</sequence>
<comment type="subcellular location">
    <subcellularLocation>
        <location evidence="1">Membrane</location>
        <topology evidence="1">Multi-pass membrane protein</topology>
    </subcellularLocation>
</comment>
<evidence type="ECO:0000256" key="2">
    <source>
        <dbReference type="ARBA" id="ARBA00022448"/>
    </source>
</evidence>
<evidence type="ECO:0000256" key="5">
    <source>
        <dbReference type="ARBA" id="ARBA00022989"/>
    </source>
</evidence>
<dbReference type="PATRIC" id="fig|1121338.3.peg.630"/>
<feature type="transmembrane region" description="Helical" evidence="7">
    <location>
        <begin position="150"/>
        <end position="167"/>
    </location>
</feature>
<dbReference type="RefSeq" id="WP_066822418.1">
    <property type="nucleotide sequence ID" value="NZ_LTBA01000003.1"/>
</dbReference>
<evidence type="ECO:0000313" key="9">
    <source>
        <dbReference type="Proteomes" id="UP000075531"/>
    </source>
</evidence>
<proteinExistence type="predicted"/>
<dbReference type="Gene3D" id="1.10.3860.10">
    <property type="entry name" value="Sodium:dicarboxylate symporter"/>
    <property type="match status" value="1"/>
</dbReference>
<dbReference type="PANTHER" id="PTHR42865">
    <property type="entry name" value="PROTON/GLUTAMATE-ASPARTATE SYMPORTER"/>
    <property type="match status" value="1"/>
</dbReference>
<dbReference type="STRING" id="1121338.CLTEP_06230"/>
<protein>
    <submittedName>
        <fullName evidence="8">Proton glutamate symport protein</fullName>
    </submittedName>
</protein>
<dbReference type="AlphaFoldDB" id="A0A151B723"/>
<dbReference type="OrthoDB" id="7778689at2"/>
<feature type="transmembrane region" description="Helical" evidence="7">
    <location>
        <begin position="179"/>
        <end position="204"/>
    </location>
</feature>
<evidence type="ECO:0000256" key="1">
    <source>
        <dbReference type="ARBA" id="ARBA00004141"/>
    </source>
</evidence>
<dbReference type="Pfam" id="PF00375">
    <property type="entry name" value="SDF"/>
    <property type="match status" value="1"/>
</dbReference>
<comment type="caution">
    <text evidence="8">The sequence shown here is derived from an EMBL/GenBank/DDBJ whole genome shotgun (WGS) entry which is preliminary data.</text>
</comment>
<keyword evidence="6 7" id="KW-0472">Membrane</keyword>
<feature type="transmembrane region" description="Helical" evidence="7">
    <location>
        <begin position="355"/>
        <end position="374"/>
    </location>
</feature>